<evidence type="ECO:0000313" key="6">
    <source>
        <dbReference type="Proteomes" id="UP000274661"/>
    </source>
</evidence>
<evidence type="ECO:0000256" key="1">
    <source>
        <dbReference type="ARBA" id="ARBA00023015"/>
    </source>
</evidence>
<dbReference type="PANTHER" id="PTHR44688:SF16">
    <property type="entry name" value="DNA-BINDING TRANSCRIPTIONAL ACTIVATOR DEVR_DOSR"/>
    <property type="match status" value="1"/>
</dbReference>
<dbReference type="OrthoDB" id="3170288at2"/>
<proteinExistence type="predicted"/>
<protein>
    <recommendedName>
        <fullName evidence="4">HTH luxR-type domain-containing protein</fullName>
    </recommendedName>
</protein>
<keyword evidence="3" id="KW-0804">Transcription</keyword>
<evidence type="ECO:0000256" key="3">
    <source>
        <dbReference type="ARBA" id="ARBA00023163"/>
    </source>
</evidence>
<dbReference type="SUPFAM" id="SSF46894">
    <property type="entry name" value="C-terminal effector domain of the bipartite response regulators"/>
    <property type="match status" value="1"/>
</dbReference>
<dbReference type="Pfam" id="PF03472">
    <property type="entry name" value="Autoind_bind"/>
    <property type="match status" value="1"/>
</dbReference>
<dbReference type="GO" id="GO:0006355">
    <property type="term" value="P:regulation of DNA-templated transcription"/>
    <property type="evidence" value="ECO:0007669"/>
    <property type="project" value="InterPro"/>
</dbReference>
<dbReference type="InterPro" id="IPR036693">
    <property type="entry name" value="TF_LuxR_autoind-bd_dom_sf"/>
</dbReference>
<dbReference type="InterPro" id="IPR005143">
    <property type="entry name" value="TF_LuxR_autoind-bd_dom"/>
</dbReference>
<dbReference type="InterPro" id="IPR036388">
    <property type="entry name" value="WH-like_DNA-bd_sf"/>
</dbReference>
<keyword evidence="1" id="KW-0805">Transcription regulation</keyword>
<evidence type="ECO:0000256" key="2">
    <source>
        <dbReference type="ARBA" id="ARBA00023125"/>
    </source>
</evidence>
<dbReference type="InterPro" id="IPR016032">
    <property type="entry name" value="Sig_transdc_resp-reg_C-effctor"/>
</dbReference>
<dbReference type="GO" id="GO:0003677">
    <property type="term" value="F:DNA binding"/>
    <property type="evidence" value="ECO:0007669"/>
    <property type="project" value="UniProtKB-KW"/>
</dbReference>
<dbReference type="AlphaFoldDB" id="A0A429VBT5"/>
<dbReference type="Pfam" id="PF00196">
    <property type="entry name" value="GerE"/>
    <property type="match status" value="1"/>
</dbReference>
<sequence length="238" mass="26176">MDAFQLLVDELGSADSKEAAVRSFLRYLLTAQTPHFAYLGFQRGPGEERVPFRAGSYPAAWITEYMAAELYSADPVVLQAATSAVPITWSLDLPLASASRGTTMELFERAAAHGIRSGYTVPIRSSLGHLATMTFASPLPWRQFEREVARMQSQFHLASFYFHAAIERILTPAERPMLTERERLCLALASQGLTTKESARTIKLSPRTVRFHLDNARAKLGAVNLSQAIVSATCAGVI</sequence>
<dbReference type="PRINTS" id="PR00038">
    <property type="entry name" value="HTHLUXR"/>
</dbReference>
<dbReference type="SMART" id="SM00421">
    <property type="entry name" value="HTH_LUXR"/>
    <property type="match status" value="1"/>
</dbReference>
<evidence type="ECO:0000313" key="5">
    <source>
        <dbReference type="EMBL" id="RST31336.1"/>
    </source>
</evidence>
<gene>
    <name evidence="5" type="ORF">HMF7854_11165</name>
</gene>
<accession>A0A429VBT5</accession>
<name>A0A429VBT5_9SPHN</name>
<keyword evidence="2" id="KW-0238">DNA-binding</keyword>
<comment type="caution">
    <text evidence="5">The sequence shown here is derived from an EMBL/GenBank/DDBJ whole genome shotgun (WGS) entry which is preliminary data.</text>
</comment>
<keyword evidence="6" id="KW-1185">Reference proteome</keyword>
<dbReference type="PROSITE" id="PS50043">
    <property type="entry name" value="HTH_LUXR_2"/>
    <property type="match status" value="1"/>
</dbReference>
<dbReference type="EMBL" id="RWJF01000001">
    <property type="protein sequence ID" value="RST31336.1"/>
    <property type="molecule type" value="Genomic_DNA"/>
</dbReference>
<dbReference type="CDD" id="cd06170">
    <property type="entry name" value="LuxR_C_like"/>
    <property type="match status" value="1"/>
</dbReference>
<dbReference type="Gene3D" id="3.30.450.80">
    <property type="entry name" value="Transcription factor LuxR-like, autoinducer-binding domain"/>
    <property type="match status" value="1"/>
</dbReference>
<dbReference type="Gene3D" id="1.10.10.10">
    <property type="entry name" value="Winged helix-like DNA-binding domain superfamily/Winged helix DNA-binding domain"/>
    <property type="match status" value="1"/>
</dbReference>
<organism evidence="5 6">
    <name type="scientific">Sphingomonas ginkgonis</name>
    <dbReference type="NCBI Taxonomy" id="2315330"/>
    <lineage>
        <taxon>Bacteria</taxon>
        <taxon>Pseudomonadati</taxon>
        <taxon>Pseudomonadota</taxon>
        <taxon>Alphaproteobacteria</taxon>
        <taxon>Sphingomonadales</taxon>
        <taxon>Sphingomonadaceae</taxon>
        <taxon>Sphingomonas</taxon>
    </lineage>
</organism>
<feature type="domain" description="HTH luxR-type" evidence="4">
    <location>
        <begin position="171"/>
        <end position="236"/>
    </location>
</feature>
<dbReference type="SUPFAM" id="SSF75516">
    <property type="entry name" value="Pheromone-binding domain of LuxR-like quorum-sensing transcription factors"/>
    <property type="match status" value="1"/>
</dbReference>
<dbReference type="InterPro" id="IPR000792">
    <property type="entry name" value="Tscrpt_reg_LuxR_C"/>
</dbReference>
<reference evidence="5 6" key="1">
    <citation type="submission" date="2018-12" db="EMBL/GenBank/DDBJ databases">
        <title>Sphingomonas sp. HMF7854 Genome sequencing and assembly.</title>
        <authorList>
            <person name="Cha I."/>
            <person name="Kang H."/>
            <person name="Kim H."/>
            <person name="Kang J."/>
            <person name="Joh K."/>
        </authorList>
    </citation>
    <scope>NUCLEOTIDE SEQUENCE [LARGE SCALE GENOMIC DNA]</scope>
    <source>
        <strain evidence="5 6">HMF7854</strain>
    </source>
</reference>
<dbReference type="RefSeq" id="WP_126719164.1">
    <property type="nucleotide sequence ID" value="NZ_RWJF01000001.1"/>
</dbReference>
<dbReference type="PANTHER" id="PTHR44688">
    <property type="entry name" value="DNA-BINDING TRANSCRIPTIONAL ACTIVATOR DEVR_DOSR"/>
    <property type="match status" value="1"/>
</dbReference>
<dbReference type="Proteomes" id="UP000274661">
    <property type="component" value="Unassembled WGS sequence"/>
</dbReference>
<evidence type="ECO:0000259" key="4">
    <source>
        <dbReference type="PROSITE" id="PS50043"/>
    </source>
</evidence>